<evidence type="ECO:0000313" key="6">
    <source>
        <dbReference type="Proteomes" id="UP000178776"/>
    </source>
</evidence>
<dbReference type="EMBL" id="CP017707">
    <property type="protein sequence ID" value="AOZ49598.1"/>
    <property type="molecule type" value="Genomic_DNA"/>
</dbReference>
<keyword evidence="3" id="KW-0862">Zinc</keyword>
<protein>
    <recommendedName>
        <fullName evidence="4">CENP-V/GFA domain-containing protein</fullName>
    </recommendedName>
</protein>
<dbReference type="InterPro" id="IPR052355">
    <property type="entry name" value="CENP-V-like"/>
</dbReference>
<dbReference type="Proteomes" id="UP000178776">
    <property type="component" value="Chromosome"/>
</dbReference>
<dbReference type="InterPro" id="IPR011057">
    <property type="entry name" value="Mss4-like_sf"/>
</dbReference>
<name>A0A1D9LEB0_9NEIS</name>
<dbReference type="GeneID" id="68840758"/>
<dbReference type="PROSITE" id="PS51891">
    <property type="entry name" value="CENP_V_GFA"/>
    <property type="match status" value="1"/>
</dbReference>
<evidence type="ECO:0000256" key="3">
    <source>
        <dbReference type="ARBA" id="ARBA00022833"/>
    </source>
</evidence>
<dbReference type="Pfam" id="PF04828">
    <property type="entry name" value="GFA"/>
    <property type="match status" value="1"/>
</dbReference>
<dbReference type="GO" id="GO:0046872">
    <property type="term" value="F:metal ion binding"/>
    <property type="evidence" value="ECO:0007669"/>
    <property type="project" value="UniProtKB-KW"/>
</dbReference>
<dbReference type="KEGG" id="cvc:BKX93_06000"/>
<organism evidence="5 6">
    <name type="scientific">Chromobacterium vaccinii</name>
    <dbReference type="NCBI Taxonomy" id="1108595"/>
    <lineage>
        <taxon>Bacteria</taxon>
        <taxon>Pseudomonadati</taxon>
        <taxon>Pseudomonadota</taxon>
        <taxon>Betaproteobacteria</taxon>
        <taxon>Neisseriales</taxon>
        <taxon>Chromobacteriaceae</taxon>
        <taxon>Chromobacterium</taxon>
    </lineage>
</organism>
<comment type="similarity">
    <text evidence="1">Belongs to the Gfa family.</text>
</comment>
<keyword evidence="2" id="KW-0479">Metal-binding</keyword>
<dbReference type="RefSeq" id="WP_070979160.1">
    <property type="nucleotide sequence ID" value="NZ_CP017707.1"/>
</dbReference>
<accession>A0A1D9LEB0</accession>
<dbReference type="InterPro" id="IPR006913">
    <property type="entry name" value="CENP-V/GFA"/>
</dbReference>
<evidence type="ECO:0000259" key="4">
    <source>
        <dbReference type="PROSITE" id="PS51891"/>
    </source>
</evidence>
<gene>
    <name evidence="5" type="ORF">BKX93_06000</name>
</gene>
<dbReference type="PANTHER" id="PTHR28620">
    <property type="entry name" value="CENTROMERE PROTEIN V"/>
    <property type="match status" value="1"/>
</dbReference>
<evidence type="ECO:0000313" key="5">
    <source>
        <dbReference type="EMBL" id="AOZ49598.1"/>
    </source>
</evidence>
<feature type="domain" description="CENP-V/GFA" evidence="4">
    <location>
        <begin position="3"/>
        <end position="116"/>
    </location>
</feature>
<evidence type="ECO:0000256" key="1">
    <source>
        <dbReference type="ARBA" id="ARBA00005495"/>
    </source>
</evidence>
<dbReference type="AlphaFoldDB" id="A0A1D9LEB0"/>
<reference evidence="5 6" key="1">
    <citation type="submission" date="2016-10" db="EMBL/GenBank/DDBJ databases">
        <title>Chromobacterium muskegensis sp. nov., an insecticidal bacterium isolated from Sphagnum bogs.</title>
        <authorList>
            <person name="Sparks M.E."/>
            <person name="Blackburn M.B."/>
            <person name="Gundersen-Rindal D.E."/>
            <person name="Mitchell A."/>
            <person name="Farrar R."/>
            <person name="Kuhar D."/>
        </authorList>
    </citation>
    <scope>NUCLEOTIDE SEQUENCE [LARGE SCALE GENOMIC DNA]</scope>
    <source>
        <strain evidence="5 6">21-1</strain>
    </source>
</reference>
<evidence type="ECO:0000256" key="2">
    <source>
        <dbReference type="ARBA" id="ARBA00022723"/>
    </source>
</evidence>
<dbReference type="Gene3D" id="2.170.150.70">
    <property type="match status" value="1"/>
</dbReference>
<proteinExistence type="inferred from homology"/>
<dbReference type="SUPFAM" id="SSF51316">
    <property type="entry name" value="Mss4-like"/>
    <property type="match status" value="1"/>
</dbReference>
<dbReference type="GO" id="GO:0016846">
    <property type="term" value="F:carbon-sulfur lyase activity"/>
    <property type="evidence" value="ECO:0007669"/>
    <property type="project" value="InterPro"/>
</dbReference>
<dbReference type="STRING" id="1108595.BKX93_06000"/>
<dbReference type="PANTHER" id="PTHR28620:SF1">
    <property type="entry name" value="CENP-V_GFA DOMAIN-CONTAINING PROTEIN"/>
    <property type="match status" value="1"/>
</dbReference>
<sequence>MRIHGACHCGNISFDLDWPDGAAIPARRCGCGFCRKHGGVWTASPAGRLEVTLRNTQRVSHYRFGTRTADFHICSDCGAAPLVTSEIGGRLRAVVSVNAFETPGLPLGDAADVSFDGESETERLARRARNWIPDVRFV</sequence>